<dbReference type="EMBL" id="JBHUIK010000007">
    <property type="protein sequence ID" value="MFD2216470.1"/>
    <property type="molecule type" value="Genomic_DNA"/>
</dbReference>
<evidence type="ECO:0000313" key="2">
    <source>
        <dbReference type="Proteomes" id="UP001597318"/>
    </source>
</evidence>
<keyword evidence="2" id="KW-1185">Reference proteome</keyword>
<organism evidence="1 2">
    <name type="scientific">Metabacillus endolithicus</name>
    <dbReference type="NCBI Taxonomy" id="1535204"/>
    <lineage>
        <taxon>Bacteria</taxon>
        <taxon>Bacillati</taxon>
        <taxon>Bacillota</taxon>
        <taxon>Bacilli</taxon>
        <taxon>Bacillales</taxon>
        <taxon>Bacillaceae</taxon>
        <taxon>Metabacillus</taxon>
    </lineage>
</organism>
<sequence length="195" mass="22442">MAKSAYLSNEWLMAAYSTADNLLVAKLMHDEGVPLAPELTFFVDYHSYKFSLFWVALGELFFYEKVSEGNNGSTDGEYLITCKELSEIYKIKELLKGTKDYLMFWEECTNLVDFLDVSAELFELSIKGEFTDNGLLLKFVGDPYYSEFFTLLQGIFEFKQYLILFLNTWKDKINTISNLGGNKYDSNSQRSSHSA</sequence>
<reference evidence="2" key="1">
    <citation type="journal article" date="2019" name="Int. J. Syst. Evol. Microbiol.">
        <title>The Global Catalogue of Microorganisms (GCM) 10K type strain sequencing project: providing services to taxonomists for standard genome sequencing and annotation.</title>
        <authorList>
            <consortium name="The Broad Institute Genomics Platform"/>
            <consortium name="The Broad Institute Genome Sequencing Center for Infectious Disease"/>
            <person name="Wu L."/>
            <person name="Ma J."/>
        </authorList>
    </citation>
    <scope>NUCLEOTIDE SEQUENCE [LARGE SCALE GENOMIC DNA]</scope>
    <source>
        <strain evidence="2">CGMCC 1.15474</strain>
    </source>
</reference>
<gene>
    <name evidence="1" type="ORF">ACFSKK_22600</name>
</gene>
<name>A0ABW5C3Q0_9BACI</name>
<protein>
    <submittedName>
        <fullName evidence="1">Uncharacterized protein</fullName>
    </submittedName>
</protein>
<dbReference type="RefSeq" id="WP_247347592.1">
    <property type="nucleotide sequence ID" value="NZ_CP095551.1"/>
</dbReference>
<comment type="caution">
    <text evidence="1">The sequence shown here is derived from an EMBL/GenBank/DDBJ whole genome shotgun (WGS) entry which is preliminary data.</text>
</comment>
<dbReference type="Proteomes" id="UP001597318">
    <property type="component" value="Unassembled WGS sequence"/>
</dbReference>
<proteinExistence type="predicted"/>
<accession>A0ABW5C3Q0</accession>
<evidence type="ECO:0000313" key="1">
    <source>
        <dbReference type="EMBL" id="MFD2216470.1"/>
    </source>
</evidence>